<dbReference type="AlphaFoldDB" id="B5EHJ8"/>
<dbReference type="KEGG" id="gbm:Gbem_1189"/>
<dbReference type="RefSeq" id="WP_012529620.1">
    <property type="nucleotide sequence ID" value="NC_011146.1"/>
</dbReference>
<evidence type="ECO:0000313" key="3">
    <source>
        <dbReference type="Proteomes" id="UP000008825"/>
    </source>
</evidence>
<keyword evidence="2" id="KW-0449">Lipoprotein</keyword>
<protein>
    <submittedName>
        <fullName evidence="2">Lipoprotein, putative</fullName>
    </submittedName>
</protein>
<name>B5EHJ8_CITBB</name>
<sequence>MYRLKIVVMLMLICLFPLGCSFVQAPPQMQFGDSPHRYTRSDFNIAWRTASSEQGVTIDATLRNMRYSLVKDLTMEVSLKRGDQVVARKKGFVYIDLKEKAYGNVAVLLKGVSVSPGDQLQFRLTYEGTEGTVARPHQLDFCVDAETGVVDEDKSSPVIN</sequence>
<dbReference type="Proteomes" id="UP000008825">
    <property type="component" value="Chromosome"/>
</dbReference>
<evidence type="ECO:0000313" key="2">
    <source>
        <dbReference type="EMBL" id="ACH38208.1"/>
    </source>
</evidence>
<feature type="signal peptide" evidence="1">
    <location>
        <begin position="1"/>
        <end position="25"/>
    </location>
</feature>
<dbReference type="STRING" id="404380.Gbem_1189"/>
<gene>
    <name evidence="2" type="ordered locus">Gbem_1189</name>
</gene>
<feature type="chain" id="PRO_5002829901" evidence="1">
    <location>
        <begin position="26"/>
        <end position="160"/>
    </location>
</feature>
<proteinExistence type="predicted"/>
<keyword evidence="3" id="KW-1185">Reference proteome</keyword>
<accession>B5EHJ8</accession>
<keyword evidence="1" id="KW-0732">Signal</keyword>
<reference evidence="2 3" key="1">
    <citation type="submission" date="2008-07" db="EMBL/GenBank/DDBJ databases">
        <title>Complete sequence of Geobacter bemidjiensis BEM.</title>
        <authorList>
            <consortium name="US DOE Joint Genome Institute"/>
            <person name="Lucas S."/>
            <person name="Copeland A."/>
            <person name="Lapidus A."/>
            <person name="Glavina del Rio T."/>
            <person name="Dalin E."/>
            <person name="Tice H."/>
            <person name="Bruce D."/>
            <person name="Goodwin L."/>
            <person name="Pitluck S."/>
            <person name="Kiss H."/>
            <person name="Brettin T."/>
            <person name="Detter J.C."/>
            <person name="Han C."/>
            <person name="Kuske C.R."/>
            <person name="Schmutz J."/>
            <person name="Larimer F."/>
            <person name="Land M."/>
            <person name="Hauser L."/>
            <person name="Kyrpides N."/>
            <person name="Lykidis A."/>
            <person name="Lovley D."/>
            <person name="Richardson P."/>
        </authorList>
    </citation>
    <scope>NUCLEOTIDE SEQUENCE [LARGE SCALE GENOMIC DNA]</scope>
    <source>
        <strain evidence="3">ATCC BAA-1014 / DSM 16622 / JCM 12645 / Bem</strain>
    </source>
</reference>
<organism evidence="2 3">
    <name type="scientific">Citrifermentans bemidjiense (strain ATCC BAA-1014 / DSM 16622 / JCM 12645 / Bem)</name>
    <name type="common">Geobacter bemidjiensis</name>
    <dbReference type="NCBI Taxonomy" id="404380"/>
    <lineage>
        <taxon>Bacteria</taxon>
        <taxon>Pseudomonadati</taxon>
        <taxon>Thermodesulfobacteriota</taxon>
        <taxon>Desulfuromonadia</taxon>
        <taxon>Geobacterales</taxon>
        <taxon>Geobacteraceae</taxon>
        <taxon>Citrifermentans</taxon>
    </lineage>
</organism>
<evidence type="ECO:0000256" key="1">
    <source>
        <dbReference type="SAM" id="SignalP"/>
    </source>
</evidence>
<reference evidence="2 3" key="2">
    <citation type="journal article" date="2010" name="BMC Genomics">
        <title>The genome of Geobacter bemidjiensis, exemplar for the subsurface clade of Geobacter species that predominate in Fe(III)-reducing subsurface environments.</title>
        <authorList>
            <person name="Aklujkar M."/>
            <person name="Young N.D."/>
            <person name="Holmes D."/>
            <person name="Chavan M."/>
            <person name="Risso C."/>
            <person name="Kiss H.E."/>
            <person name="Han C.S."/>
            <person name="Land M.L."/>
            <person name="Lovley D.R."/>
        </authorList>
    </citation>
    <scope>NUCLEOTIDE SEQUENCE [LARGE SCALE GENOMIC DNA]</scope>
    <source>
        <strain evidence="3">ATCC BAA-1014 / DSM 16622 / JCM 12645 / Bem</strain>
    </source>
</reference>
<dbReference type="EMBL" id="CP001124">
    <property type="protein sequence ID" value="ACH38208.1"/>
    <property type="molecule type" value="Genomic_DNA"/>
</dbReference>
<dbReference type="HOGENOM" id="CLU_1633042_0_0_7"/>